<dbReference type="SUPFAM" id="SSF52540">
    <property type="entry name" value="P-loop containing nucleoside triphosphate hydrolases"/>
    <property type="match status" value="1"/>
</dbReference>
<comment type="similarity">
    <text evidence="1">Belongs to the ABC transporter superfamily.</text>
</comment>
<evidence type="ECO:0000313" key="6">
    <source>
        <dbReference type="EMBL" id="MBN2910568.1"/>
    </source>
</evidence>
<keyword evidence="3" id="KW-0547">Nucleotide-binding</keyword>
<dbReference type="SMART" id="SM00382">
    <property type="entry name" value="AAA"/>
    <property type="match status" value="1"/>
</dbReference>
<evidence type="ECO:0000256" key="1">
    <source>
        <dbReference type="ARBA" id="ARBA00005417"/>
    </source>
</evidence>
<accession>A0ABS2WM65</accession>
<dbReference type="PROSITE" id="PS50893">
    <property type="entry name" value="ABC_TRANSPORTER_2"/>
    <property type="match status" value="1"/>
</dbReference>
<dbReference type="PANTHER" id="PTHR43335:SF2">
    <property type="entry name" value="ABC TRANSPORTER, ATP-BINDING PROTEIN"/>
    <property type="match status" value="1"/>
</dbReference>
<dbReference type="InterPro" id="IPR003439">
    <property type="entry name" value="ABC_transporter-like_ATP-bd"/>
</dbReference>
<organism evidence="6 7">
    <name type="scientific">Polycladomyces zharkentensis</name>
    <dbReference type="NCBI Taxonomy" id="2807616"/>
    <lineage>
        <taxon>Bacteria</taxon>
        <taxon>Bacillati</taxon>
        <taxon>Bacillota</taxon>
        <taxon>Bacilli</taxon>
        <taxon>Bacillales</taxon>
        <taxon>Thermoactinomycetaceae</taxon>
        <taxon>Polycladomyces</taxon>
    </lineage>
</organism>
<name>A0ABS2WM65_9BACL</name>
<dbReference type="Proteomes" id="UP001177120">
    <property type="component" value="Unassembled WGS sequence"/>
</dbReference>
<dbReference type="PANTHER" id="PTHR43335">
    <property type="entry name" value="ABC TRANSPORTER, ATP-BINDING PROTEIN"/>
    <property type="match status" value="1"/>
</dbReference>
<evidence type="ECO:0000256" key="4">
    <source>
        <dbReference type="ARBA" id="ARBA00022840"/>
    </source>
</evidence>
<proteinExistence type="inferred from homology"/>
<evidence type="ECO:0000256" key="2">
    <source>
        <dbReference type="ARBA" id="ARBA00022448"/>
    </source>
</evidence>
<dbReference type="RefSeq" id="WP_205496612.1">
    <property type="nucleotide sequence ID" value="NZ_JAFHAP010000013.1"/>
</dbReference>
<evidence type="ECO:0000256" key="3">
    <source>
        <dbReference type="ARBA" id="ARBA00022741"/>
    </source>
</evidence>
<dbReference type="InterPro" id="IPR027417">
    <property type="entry name" value="P-loop_NTPase"/>
</dbReference>
<gene>
    <name evidence="6" type="ORF">JQC72_13760</name>
</gene>
<keyword evidence="7" id="KW-1185">Reference proteome</keyword>
<keyword evidence="4 6" id="KW-0067">ATP-binding</keyword>
<keyword evidence="2" id="KW-0813">Transport</keyword>
<dbReference type="Pfam" id="PF00005">
    <property type="entry name" value="ABC_tran"/>
    <property type="match status" value="1"/>
</dbReference>
<reference evidence="6" key="1">
    <citation type="journal article" date="2024" name="Int. J. Syst. Evol. Microbiol.">
        <title>Polycladomyces zharkentensis sp. nov., a novel thermophilic cellulose- and starch-degrading member of the Bacillota from a geothermal aquifer in Kazakhstan.</title>
        <authorList>
            <person name="Mashzhan A."/>
            <person name="Kistaubayeva A."/>
            <person name="Javier-Lopez R."/>
            <person name="Bissenova U."/>
            <person name="Bissenbay A."/>
            <person name="Birkeland N.K."/>
        </authorList>
    </citation>
    <scope>NUCLEOTIDE SEQUENCE</scope>
    <source>
        <strain evidence="6">ZKZ2T</strain>
    </source>
</reference>
<comment type="caution">
    <text evidence="6">The sequence shown here is derived from an EMBL/GenBank/DDBJ whole genome shotgun (WGS) entry which is preliminary data.</text>
</comment>
<dbReference type="GO" id="GO:0005524">
    <property type="term" value="F:ATP binding"/>
    <property type="evidence" value="ECO:0007669"/>
    <property type="project" value="UniProtKB-KW"/>
</dbReference>
<feature type="domain" description="ABC transporter" evidence="5">
    <location>
        <begin position="3"/>
        <end position="257"/>
    </location>
</feature>
<dbReference type="InterPro" id="IPR003593">
    <property type="entry name" value="AAA+_ATPase"/>
</dbReference>
<evidence type="ECO:0000259" key="5">
    <source>
        <dbReference type="PROSITE" id="PS50893"/>
    </source>
</evidence>
<protein>
    <submittedName>
        <fullName evidence="6">ATP-binding cassette domain-containing protein</fullName>
    </submittedName>
</protein>
<evidence type="ECO:0000313" key="7">
    <source>
        <dbReference type="Proteomes" id="UP001177120"/>
    </source>
</evidence>
<dbReference type="Gene3D" id="3.40.50.300">
    <property type="entry name" value="P-loop containing nucleotide triphosphate hydrolases"/>
    <property type="match status" value="1"/>
</dbReference>
<sequence>MRIEWSHVSKIFRLKPKQKGRLSSRIPTPSIGLLDFSATVRPGITAVLGPKGSGKSTLLRLTAMQLVPDDGRVTYRSDDGSFCIWSKSGAAMADDPMLTRMKQCIGYVPPLRKMDQTISVEHSLMYLAQTRRVPNPKRRAMELIAQWGLGSVRRVPLHELKPGELKRFFLAKSLLADPVIWLLDEPETGLDEMGRILLEKALASQPKHRITLLATQDMDLAEWASDLLLMEGGSCRRYGRKRWLTAGVPQGTVKAWYEWMQTFSQYLKSNNMNQ</sequence>
<dbReference type="EMBL" id="JAFHAP010000013">
    <property type="protein sequence ID" value="MBN2910568.1"/>
    <property type="molecule type" value="Genomic_DNA"/>
</dbReference>